<evidence type="ECO:0000313" key="1">
    <source>
        <dbReference type="EMBL" id="CAD7285386.1"/>
    </source>
</evidence>
<dbReference type="AlphaFoldDB" id="A0A7R9C3C0"/>
<evidence type="ECO:0000313" key="2">
    <source>
        <dbReference type="Proteomes" id="UP000678499"/>
    </source>
</evidence>
<keyword evidence="2" id="KW-1185">Reference proteome</keyword>
<proteinExistence type="predicted"/>
<name>A0A7R9C3C0_9CRUS</name>
<accession>A0A7R9C3C0</accession>
<reference evidence="1" key="1">
    <citation type="submission" date="2020-11" db="EMBL/GenBank/DDBJ databases">
        <authorList>
            <person name="Tran Van P."/>
        </authorList>
    </citation>
    <scope>NUCLEOTIDE SEQUENCE</scope>
</reference>
<organism evidence="1">
    <name type="scientific">Notodromas monacha</name>
    <dbReference type="NCBI Taxonomy" id="399045"/>
    <lineage>
        <taxon>Eukaryota</taxon>
        <taxon>Metazoa</taxon>
        <taxon>Ecdysozoa</taxon>
        <taxon>Arthropoda</taxon>
        <taxon>Crustacea</taxon>
        <taxon>Oligostraca</taxon>
        <taxon>Ostracoda</taxon>
        <taxon>Podocopa</taxon>
        <taxon>Podocopida</taxon>
        <taxon>Cypridocopina</taxon>
        <taxon>Cypridoidea</taxon>
        <taxon>Cyprididae</taxon>
        <taxon>Notodromas</taxon>
    </lineage>
</organism>
<dbReference type="Proteomes" id="UP000678499">
    <property type="component" value="Unassembled WGS sequence"/>
</dbReference>
<dbReference type="EMBL" id="CAJPEX010014161">
    <property type="protein sequence ID" value="CAG0925538.1"/>
    <property type="molecule type" value="Genomic_DNA"/>
</dbReference>
<dbReference type="EMBL" id="OA896198">
    <property type="protein sequence ID" value="CAD7285386.1"/>
    <property type="molecule type" value="Genomic_DNA"/>
</dbReference>
<protein>
    <submittedName>
        <fullName evidence="1">Uncharacterized protein</fullName>
    </submittedName>
</protein>
<sequence>MLFVKDLLFPSILTSLKDNSSLLCELQAMKTNRLVPDVSQDFDHLLRTIQYLLDIGSDFDVIRSRHENPRNLTVVIANRANAFRVIADSVVPVLLGARMPVLISVSEEPHVAVYAAFKQILEEASFPAGNLEVCFTQNPSASVFSSSSLPINVLFCGPMETGVELQKLGAAAGACRVIVGEYKSKMAP</sequence>
<gene>
    <name evidence="1" type="ORF">NMOB1V02_LOCUS12988</name>
</gene>